<reference evidence="6" key="2">
    <citation type="submission" date="2025-08" db="UniProtKB">
        <authorList>
            <consortium name="Ensembl"/>
        </authorList>
    </citation>
    <scope>IDENTIFICATION</scope>
</reference>
<dbReference type="Pfam" id="PF00386">
    <property type="entry name" value="C1q"/>
    <property type="match status" value="1"/>
</dbReference>
<dbReference type="PANTHER" id="PTHR22923:SF102">
    <property type="entry name" value="CEREBELLIN 13-RELATED"/>
    <property type="match status" value="1"/>
</dbReference>
<evidence type="ECO:0000256" key="4">
    <source>
        <dbReference type="SAM" id="Phobius"/>
    </source>
</evidence>
<keyword evidence="4" id="KW-0812">Transmembrane</keyword>
<dbReference type="PROSITE" id="PS50871">
    <property type="entry name" value="C1Q"/>
    <property type="match status" value="1"/>
</dbReference>
<keyword evidence="4" id="KW-0472">Membrane</keyword>
<proteinExistence type="predicted"/>
<evidence type="ECO:0000256" key="2">
    <source>
        <dbReference type="ARBA" id="ARBA00022525"/>
    </source>
</evidence>
<feature type="transmembrane region" description="Helical" evidence="4">
    <location>
        <begin position="7"/>
        <end position="24"/>
    </location>
</feature>
<dbReference type="InterPro" id="IPR001073">
    <property type="entry name" value="C1q_dom"/>
</dbReference>
<reference evidence="7" key="1">
    <citation type="submission" date="2018-06" db="EMBL/GenBank/DDBJ databases">
        <title>Genome assembly of Danube salmon.</title>
        <authorList>
            <person name="Macqueen D.J."/>
            <person name="Gundappa M.K."/>
        </authorList>
    </citation>
    <scope>NUCLEOTIDE SEQUENCE [LARGE SCALE GENOMIC DNA]</scope>
</reference>
<evidence type="ECO:0000313" key="7">
    <source>
        <dbReference type="Proteomes" id="UP000314982"/>
    </source>
</evidence>
<feature type="transmembrane region" description="Helical" evidence="4">
    <location>
        <begin position="30"/>
        <end position="51"/>
    </location>
</feature>
<dbReference type="PANTHER" id="PTHR22923">
    <property type="entry name" value="CEREBELLIN-RELATED"/>
    <property type="match status" value="1"/>
</dbReference>
<keyword evidence="2" id="KW-0964">Secreted</keyword>
<dbReference type="Gene3D" id="2.60.120.40">
    <property type="match status" value="1"/>
</dbReference>
<dbReference type="InterPro" id="IPR050822">
    <property type="entry name" value="Cerebellin_Synaptic_Org"/>
</dbReference>
<dbReference type="GeneTree" id="ENSGT00950000183116"/>
<accession>A0A4W5MGG0</accession>
<reference evidence="6" key="3">
    <citation type="submission" date="2025-09" db="UniProtKB">
        <authorList>
            <consortium name="Ensembl"/>
        </authorList>
    </citation>
    <scope>IDENTIFICATION</scope>
</reference>
<evidence type="ECO:0000256" key="1">
    <source>
        <dbReference type="ARBA" id="ARBA00004613"/>
    </source>
</evidence>
<dbReference type="Proteomes" id="UP000314982">
    <property type="component" value="Unassembled WGS sequence"/>
</dbReference>
<dbReference type="PRINTS" id="PR00007">
    <property type="entry name" value="COMPLEMNTC1Q"/>
</dbReference>
<dbReference type="SUPFAM" id="SSF49842">
    <property type="entry name" value="TNF-like"/>
    <property type="match status" value="1"/>
</dbReference>
<sequence>MHIERSAPYCAVLLIRTLLFELYISVQLHFIWTFISALKAIHLLLTLLLMLSHLCLTVRKVAFSASLLASGSGHTGPYNVHTPLVYRNVLTNIGNAYNPNTGFFIAPVRGVYQFKFYIHGSGHSSHGTAAVLVKNGEHVVVAYENQPGHLITSSNGVSLLLEDGDVVYMQLWETHWIYDNGNNYNTFSGHLLFTM</sequence>
<dbReference type="GO" id="GO:0005576">
    <property type="term" value="C:extracellular region"/>
    <property type="evidence" value="ECO:0007669"/>
    <property type="project" value="UniProtKB-SubCell"/>
</dbReference>
<keyword evidence="4" id="KW-1133">Transmembrane helix</keyword>
<dbReference type="Ensembl" id="ENSHHUT00000039000.1">
    <property type="protein sequence ID" value="ENSHHUP00000037507.1"/>
    <property type="gene ID" value="ENSHHUG00000023478.1"/>
</dbReference>
<name>A0A4W5MGG0_9TELE</name>
<dbReference type="InterPro" id="IPR008983">
    <property type="entry name" value="Tumour_necrosis_fac-like_dom"/>
</dbReference>
<dbReference type="SMART" id="SM00110">
    <property type="entry name" value="C1Q"/>
    <property type="match status" value="1"/>
</dbReference>
<keyword evidence="3" id="KW-0732">Signal</keyword>
<evidence type="ECO:0000259" key="5">
    <source>
        <dbReference type="PROSITE" id="PS50871"/>
    </source>
</evidence>
<dbReference type="STRING" id="62062.ENSHHUP00000037507"/>
<evidence type="ECO:0000313" key="6">
    <source>
        <dbReference type="Ensembl" id="ENSHHUP00000037507.1"/>
    </source>
</evidence>
<comment type="subcellular location">
    <subcellularLocation>
        <location evidence="1">Secreted</location>
    </subcellularLocation>
</comment>
<dbReference type="AlphaFoldDB" id="A0A4W5MGG0"/>
<protein>
    <submittedName>
        <fullName evidence="6">Cerebellin 10</fullName>
    </submittedName>
</protein>
<feature type="domain" description="C1q" evidence="5">
    <location>
        <begin position="56"/>
        <end position="195"/>
    </location>
</feature>
<organism evidence="6 7">
    <name type="scientific">Hucho hucho</name>
    <name type="common">huchen</name>
    <dbReference type="NCBI Taxonomy" id="62062"/>
    <lineage>
        <taxon>Eukaryota</taxon>
        <taxon>Metazoa</taxon>
        <taxon>Chordata</taxon>
        <taxon>Craniata</taxon>
        <taxon>Vertebrata</taxon>
        <taxon>Euteleostomi</taxon>
        <taxon>Actinopterygii</taxon>
        <taxon>Neopterygii</taxon>
        <taxon>Teleostei</taxon>
        <taxon>Protacanthopterygii</taxon>
        <taxon>Salmoniformes</taxon>
        <taxon>Salmonidae</taxon>
        <taxon>Salmoninae</taxon>
        <taxon>Hucho</taxon>
    </lineage>
</organism>
<keyword evidence="7" id="KW-1185">Reference proteome</keyword>
<evidence type="ECO:0000256" key="3">
    <source>
        <dbReference type="ARBA" id="ARBA00022729"/>
    </source>
</evidence>